<dbReference type="SUPFAM" id="SSF64518">
    <property type="entry name" value="Phase 1 flagellin"/>
    <property type="match status" value="1"/>
</dbReference>
<evidence type="ECO:0000256" key="3">
    <source>
        <dbReference type="ARBA" id="ARBA00005709"/>
    </source>
</evidence>
<dbReference type="RefSeq" id="WP_227181590.1">
    <property type="nucleotide sequence ID" value="NZ_JAJBZT010000009.1"/>
</dbReference>
<evidence type="ECO:0000313" key="6">
    <source>
        <dbReference type="EMBL" id="MCB6184772.1"/>
    </source>
</evidence>
<gene>
    <name evidence="6" type="primary">flgL</name>
    <name evidence="6" type="ORF">LIN78_14590</name>
</gene>
<dbReference type="EMBL" id="JAJBZT010000009">
    <property type="protein sequence ID" value="MCB6184772.1"/>
    <property type="molecule type" value="Genomic_DNA"/>
</dbReference>
<organism evidence="6 7">
    <name type="scientific">Leeia speluncae</name>
    <dbReference type="NCBI Taxonomy" id="2884804"/>
    <lineage>
        <taxon>Bacteria</taxon>
        <taxon>Pseudomonadati</taxon>
        <taxon>Pseudomonadota</taxon>
        <taxon>Betaproteobacteria</taxon>
        <taxon>Neisseriales</taxon>
        <taxon>Leeiaceae</taxon>
        <taxon>Leeia</taxon>
    </lineage>
</organism>
<evidence type="ECO:0000256" key="4">
    <source>
        <dbReference type="ARBA" id="ARBA00023143"/>
    </source>
</evidence>
<feature type="domain" description="Flagellin N-terminal" evidence="5">
    <location>
        <begin position="5"/>
        <end position="140"/>
    </location>
</feature>
<evidence type="ECO:0000313" key="7">
    <source>
        <dbReference type="Proteomes" id="UP001165395"/>
    </source>
</evidence>
<comment type="caution">
    <text evidence="6">The sequence shown here is derived from an EMBL/GenBank/DDBJ whole genome shotgun (WGS) entry which is preliminary data.</text>
</comment>
<sequence>MRLSSLTIRSMAQAGMTEKMNEQVKAQLQLSTGKRVVTASDDPVAAARALNVINSQSRVDQFTKNGQTAADTMSLLETQLTNASDILTNLQDIAVQAGNGTLSDANKQQLAASVESQFREYLSLANTQGADGLYMFSGYQGGTQPFTETASTGAIGTISYNGDQGVRQIQLTESRYIQTSEAGDSVFGDSFGSIKQLYDALMAGSSSSTYTADVTSALAGIKSAQQQIGVKVSAVGTRQNEIDMSTQVNEDLSLQYETERSHLIDVDYAESVTNYMQAQQLLEVTRTTYKQTQGLSLFDYLS</sequence>
<comment type="similarity">
    <text evidence="3">Belongs to the bacterial flagellin family.</text>
</comment>
<comment type="subcellular location">
    <subcellularLocation>
        <location evidence="1">Bacterial flagellum</location>
    </subcellularLocation>
    <subcellularLocation>
        <location evidence="2">Secreted</location>
    </subcellularLocation>
</comment>
<dbReference type="InterPro" id="IPR013384">
    <property type="entry name" value="Flagell_FlgL"/>
</dbReference>
<dbReference type="PANTHER" id="PTHR42792">
    <property type="entry name" value="FLAGELLIN"/>
    <property type="match status" value="1"/>
</dbReference>
<dbReference type="Gene3D" id="1.20.1330.10">
    <property type="entry name" value="f41 fragment of flagellin, N-terminal domain"/>
    <property type="match status" value="1"/>
</dbReference>
<evidence type="ECO:0000256" key="1">
    <source>
        <dbReference type="ARBA" id="ARBA00004365"/>
    </source>
</evidence>
<proteinExistence type="inferred from homology"/>
<protein>
    <submittedName>
        <fullName evidence="6">Flagellar hook-associated protein FlgL</fullName>
    </submittedName>
</protein>
<dbReference type="Pfam" id="PF00669">
    <property type="entry name" value="Flagellin_N"/>
    <property type="match status" value="1"/>
</dbReference>
<dbReference type="PANTHER" id="PTHR42792:SF1">
    <property type="entry name" value="FLAGELLAR HOOK-ASSOCIATED PROTEIN 3"/>
    <property type="match status" value="1"/>
</dbReference>
<reference evidence="6" key="1">
    <citation type="submission" date="2021-10" db="EMBL/GenBank/DDBJ databases">
        <title>The complete genome sequence of Leeia sp. TBRC 13508.</title>
        <authorList>
            <person name="Charoenyingcharoen P."/>
            <person name="Yukphan P."/>
        </authorList>
    </citation>
    <scope>NUCLEOTIDE SEQUENCE</scope>
    <source>
        <strain evidence="6">TBRC 13508</strain>
    </source>
</reference>
<keyword evidence="6" id="KW-0966">Cell projection</keyword>
<dbReference type="NCBIfam" id="TIGR02550">
    <property type="entry name" value="flagell_flgL"/>
    <property type="match status" value="1"/>
</dbReference>
<evidence type="ECO:0000259" key="5">
    <source>
        <dbReference type="Pfam" id="PF00669"/>
    </source>
</evidence>
<keyword evidence="7" id="KW-1185">Reference proteome</keyword>
<evidence type="ECO:0000256" key="2">
    <source>
        <dbReference type="ARBA" id="ARBA00004613"/>
    </source>
</evidence>
<dbReference type="InterPro" id="IPR001492">
    <property type="entry name" value="Flagellin"/>
</dbReference>
<keyword evidence="6" id="KW-0969">Cilium</keyword>
<accession>A0ABS8D9H8</accession>
<dbReference type="Proteomes" id="UP001165395">
    <property type="component" value="Unassembled WGS sequence"/>
</dbReference>
<keyword evidence="4" id="KW-0975">Bacterial flagellum</keyword>
<name>A0ABS8D9H8_9NEIS</name>
<keyword evidence="6" id="KW-0282">Flagellum</keyword>
<dbReference type="InterPro" id="IPR001029">
    <property type="entry name" value="Flagellin_N"/>
</dbReference>